<dbReference type="EMBL" id="JABSTQ010009696">
    <property type="protein sequence ID" value="KAG0426673.1"/>
    <property type="molecule type" value="Genomic_DNA"/>
</dbReference>
<comment type="caution">
    <text evidence="1">The sequence shown here is derived from an EMBL/GenBank/DDBJ whole genome shotgun (WGS) entry which is preliminary data.</text>
</comment>
<protein>
    <submittedName>
        <fullName evidence="1">Uncharacterized protein</fullName>
    </submittedName>
</protein>
<accession>A0AC60PZN1</accession>
<organism evidence="1 2">
    <name type="scientific">Ixodes persulcatus</name>
    <name type="common">Taiga tick</name>
    <dbReference type="NCBI Taxonomy" id="34615"/>
    <lineage>
        <taxon>Eukaryota</taxon>
        <taxon>Metazoa</taxon>
        <taxon>Ecdysozoa</taxon>
        <taxon>Arthropoda</taxon>
        <taxon>Chelicerata</taxon>
        <taxon>Arachnida</taxon>
        <taxon>Acari</taxon>
        <taxon>Parasitiformes</taxon>
        <taxon>Ixodida</taxon>
        <taxon>Ixodoidea</taxon>
        <taxon>Ixodidae</taxon>
        <taxon>Ixodinae</taxon>
        <taxon>Ixodes</taxon>
    </lineage>
</organism>
<evidence type="ECO:0000313" key="1">
    <source>
        <dbReference type="EMBL" id="KAG0426673.1"/>
    </source>
</evidence>
<reference evidence="1 2" key="1">
    <citation type="journal article" date="2020" name="Cell">
        <title>Large-Scale Comparative Analyses of Tick Genomes Elucidate Their Genetic Diversity and Vector Capacities.</title>
        <authorList>
            <consortium name="Tick Genome and Microbiome Consortium (TIGMIC)"/>
            <person name="Jia N."/>
            <person name="Wang J."/>
            <person name="Shi W."/>
            <person name="Du L."/>
            <person name="Sun Y."/>
            <person name="Zhan W."/>
            <person name="Jiang J.F."/>
            <person name="Wang Q."/>
            <person name="Zhang B."/>
            <person name="Ji P."/>
            <person name="Bell-Sakyi L."/>
            <person name="Cui X.M."/>
            <person name="Yuan T.T."/>
            <person name="Jiang B.G."/>
            <person name="Yang W.F."/>
            <person name="Lam T.T."/>
            <person name="Chang Q.C."/>
            <person name="Ding S.J."/>
            <person name="Wang X.J."/>
            <person name="Zhu J.G."/>
            <person name="Ruan X.D."/>
            <person name="Zhao L."/>
            <person name="Wei J.T."/>
            <person name="Ye R.Z."/>
            <person name="Que T.C."/>
            <person name="Du C.H."/>
            <person name="Zhou Y.H."/>
            <person name="Cheng J.X."/>
            <person name="Dai P.F."/>
            <person name="Guo W.B."/>
            <person name="Han X.H."/>
            <person name="Huang E.J."/>
            <person name="Li L.F."/>
            <person name="Wei W."/>
            <person name="Gao Y.C."/>
            <person name="Liu J.Z."/>
            <person name="Shao H.Z."/>
            <person name="Wang X."/>
            <person name="Wang C.C."/>
            <person name="Yang T.C."/>
            <person name="Huo Q.B."/>
            <person name="Li W."/>
            <person name="Chen H.Y."/>
            <person name="Chen S.E."/>
            <person name="Zhou L.G."/>
            <person name="Ni X.B."/>
            <person name="Tian J.H."/>
            <person name="Sheng Y."/>
            <person name="Liu T."/>
            <person name="Pan Y.S."/>
            <person name="Xia L.Y."/>
            <person name="Li J."/>
            <person name="Zhao F."/>
            <person name="Cao W.C."/>
        </authorList>
    </citation>
    <scope>NUCLEOTIDE SEQUENCE [LARGE SCALE GENOMIC DNA]</scope>
    <source>
        <strain evidence="1">Iper-2018</strain>
    </source>
</reference>
<keyword evidence="2" id="KW-1185">Reference proteome</keyword>
<evidence type="ECO:0000313" key="2">
    <source>
        <dbReference type="Proteomes" id="UP000805193"/>
    </source>
</evidence>
<proteinExistence type="predicted"/>
<name>A0AC60PZN1_IXOPE</name>
<feature type="non-terminal residue" evidence="1">
    <location>
        <position position="1"/>
    </location>
</feature>
<dbReference type="Proteomes" id="UP000805193">
    <property type="component" value="Unassembled WGS sequence"/>
</dbReference>
<feature type="non-terminal residue" evidence="1">
    <location>
        <position position="114"/>
    </location>
</feature>
<sequence>RNGSDEVSAITEQRPPDDCDVASGSTVVGNCSACHCLKDLLVALHDKVDSLVKDVVSVKAENSSLLLHLSKNTEMLPTADYNAVSATQSWVRKLRGGSWERFTKPVRCINQSGG</sequence>
<gene>
    <name evidence="1" type="ORF">HPB47_026233</name>
</gene>